<feature type="domain" description="PPC" evidence="1">
    <location>
        <begin position="4"/>
        <end position="141"/>
    </location>
</feature>
<gene>
    <name evidence="2" type="ORF">SAMN05216245_10720</name>
</gene>
<dbReference type="RefSeq" id="WP_093913402.1">
    <property type="nucleotide sequence ID" value="NZ_FONL01000007.1"/>
</dbReference>
<dbReference type="PIRSF" id="PIRSF016702">
    <property type="entry name" value="DNA_bp_PD1"/>
    <property type="match status" value="1"/>
</dbReference>
<dbReference type="PANTHER" id="PTHR34988:SF1">
    <property type="entry name" value="DNA-BINDING PROTEIN"/>
    <property type="match status" value="1"/>
</dbReference>
<proteinExistence type="predicted"/>
<dbReference type="EMBL" id="FONL01000007">
    <property type="protein sequence ID" value="SFE47040.1"/>
    <property type="molecule type" value="Genomic_DNA"/>
</dbReference>
<evidence type="ECO:0000313" key="2">
    <source>
        <dbReference type="EMBL" id="SFE47040.1"/>
    </source>
</evidence>
<dbReference type="InterPro" id="IPR025707">
    <property type="entry name" value="DNA_bp_PD1"/>
</dbReference>
<dbReference type="CDD" id="cd11378">
    <property type="entry name" value="DUF296"/>
    <property type="match status" value="1"/>
</dbReference>
<organism evidence="2 3">
    <name type="scientific">Succiniclasticum ruminis DSM 9236</name>
    <dbReference type="NCBI Taxonomy" id="1123323"/>
    <lineage>
        <taxon>Bacteria</taxon>
        <taxon>Bacillati</taxon>
        <taxon>Bacillota</taxon>
        <taxon>Negativicutes</taxon>
        <taxon>Acidaminococcales</taxon>
        <taxon>Acidaminococcaceae</taxon>
        <taxon>Succiniclasticum</taxon>
    </lineage>
</organism>
<dbReference type="Pfam" id="PF03479">
    <property type="entry name" value="PCC"/>
    <property type="match status" value="1"/>
</dbReference>
<dbReference type="OrthoDB" id="9791702at2"/>
<evidence type="ECO:0000313" key="3">
    <source>
        <dbReference type="Proteomes" id="UP000198896"/>
    </source>
</evidence>
<protein>
    <recommendedName>
        <fullName evidence="1">PPC domain-containing protein</fullName>
    </recommendedName>
</protein>
<name>A0A1I2AVW9_9FIRM</name>
<sequence>MEFQKFADTYVVRLDKGEEIIASLQALCEKEKIALGSVEGIGAADHAVIGLYDVGQREYHKTELNGPMEITSLLGNITQKDGAVYLHLHINLCNKEMQIVGGHLNECRIGATGEIVVRTLPGKVERLLDEKVTGLNLFKFV</sequence>
<accession>A0A1I2AVW9</accession>
<dbReference type="Gene3D" id="3.30.1330.80">
    <property type="entry name" value="Hypothetical protein, similar to alpha- acetolactate decarboxylase, domain 2"/>
    <property type="match status" value="1"/>
</dbReference>
<keyword evidence="3" id="KW-1185">Reference proteome</keyword>
<dbReference type="STRING" id="1123323.SAMN05216245_10720"/>
<dbReference type="InterPro" id="IPR005175">
    <property type="entry name" value="PPC_dom"/>
</dbReference>
<dbReference type="PROSITE" id="PS51742">
    <property type="entry name" value="PPC"/>
    <property type="match status" value="1"/>
</dbReference>
<evidence type="ECO:0000259" key="1">
    <source>
        <dbReference type="PROSITE" id="PS51742"/>
    </source>
</evidence>
<reference evidence="2 3" key="1">
    <citation type="submission" date="2016-10" db="EMBL/GenBank/DDBJ databases">
        <authorList>
            <person name="de Groot N.N."/>
        </authorList>
    </citation>
    <scope>NUCLEOTIDE SEQUENCE [LARGE SCALE GENOMIC DNA]</scope>
    <source>
        <strain evidence="2 3">DSM 9236</strain>
    </source>
</reference>
<dbReference type="Proteomes" id="UP000198896">
    <property type="component" value="Unassembled WGS sequence"/>
</dbReference>
<dbReference type="SUPFAM" id="SSF117856">
    <property type="entry name" value="AF0104/ALDC/Ptd012-like"/>
    <property type="match status" value="1"/>
</dbReference>
<dbReference type="AlphaFoldDB" id="A0A1I2AVW9"/>
<dbReference type="PANTHER" id="PTHR34988">
    <property type="entry name" value="PROTEIN, PUTATIVE-RELATED"/>
    <property type="match status" value="1"/>
</dbReference>